<protein>
    <submittedName>
        <fullName evidence="2">T9SS type A sorting domain-containing protein</fullName>
    </submittedName>
</protein>
<gene>
    <name evidence="2" type="ORF">FAM09_04645</name>
</gene>
<evidence type="ECO:0000313" key="3">
    <source>
        <dbReference type="Proteomes" id="UP000306918"/>
    </source>
</evidence>
<dbReference type="EMBL" id="STFF01000001">
    <property type="protein sequence ID" value="THU41402.1"/>
    <property type="molecule type" value="Genomic_DNA"/>
</dbReference>
<dbReference type="Proteomes" id="UP000306918">
    <property type="component" value="Unassembled WGS sequence"/>
</dbReference>
<accession>A0A4S8I4D4</accession>
<dbReference type="NCBIfam" id="TIGR04183">
    <property type="entry name" value="Por_Secre_tail"/>
    <property type="match status" value="1"/>
</dbReference>
<dbReference type="Gene3D" id="2.60.120.380">
    <property type="match status" value="1"/>
</dbReference>
<evidence type="ECO:0000313" key="2">
    <source>
        <dbReference type="EMBL" id="THU41402.1"/>
    </source>
</evidence>
<dbReference type="AlphaFoldDB" id="A0A4S8I4D4"/>
<dbReference type="OrthoDB" id="652131at2"/>
<organism evidence="2 3">
    <name type="scientific">Niastella caeni</name>
    <dbReference type="NCBI Taxonomy" id="2569763"/>
    <lineage>
        <taxon>Bacteria</taxon>
        <taxon>Pseudomonadati</taxon>
        <taxon>Bacteroidota</taxon>
        <taxon>Chitinophagia</taxon>
        <taxon>Chitinophagales</taxon>
        <taxon>Chitinophagaceae</taxon>
        <taxon>Niastella</taxon>
    </lineage>
</organism>
<evidence type="ECO:0000259" key="1">
    <source>
        <dbReference type="Pfam" id="PF18962"/>
    </source>
</evidence>
<keyword evidence="3" id="KW-1185">Reference proteome</keyword>
<reference evidence="2 3" key="1">
    <citation type="submission" date="2019-04" db="EMBL/GenBank/DDBJ databases">
        <title>Niastella caeni sp. nov., isolated from activated sludge.</title>
        <authorList>
            <person name="Sheng M."/>
        </authorList>
    </citation>
    <scope>NUCLEOTIDE SEQUENCE [LARGE SCALE GENOMIC DNA]</scope>
    <source>
        <strain evidence="2 3">HX-2-15</strain>
    </source>
</reference>
<sequence>MRVSPDTLTEIIKFYQMSKLYLKPKKKLLLSAMIAVSCMLSVPAFTQAPGLEFKDASLVSGTAGQDGAVYKFPNVTTNVDGYIKISGRSSAGVKLTTIDLTGTGWDKAFQPQVSYKNKNAGWGERDWWMEFEISFVSQTDNLPVSISSMDVTAIDIDGDGRDVNEWVSLYNLASYTTEQSTLLQVSDLLESILSVLTLTGKKFDGPDTNYGNIDTSATRVMTTARYTNKSQFRIRTGGHSDDRDIDAERMYSFWFKSFAYNAPVQSPLPVVLSSFTARKSSNQVLLNWNTDMEKDVSHFVVEKSLNGKDFTDAGIVFTEGNSNVRKEYNFKDDLKSITSGLVYYRLKIVDIDGRYKQSAVRIIRVSEENTARSITVYPNPAVSDVRITLSSTWQDNPVNMQVFNANGQCVLQRTNTRPGQTETINVSNLTAGMYIVKVSNGVEATTQRFIKVK</sequence>
<name>A0A4S8I4D4_9BACT</name>
<dbReference type="InterPro" id="IPR026444">
    <property type="entry name" value="Secre_tail"/>
</dbReference>
<feature type="domain" description="Secretion system C-terminal sorting" evidence="1">
    <location>
        <begin position="376"/>
        <end position="450"/>
    </location>
</feature>
<dbReference type="Pfam" id="PF18962">
    <property type="entry name" value="Por_Secre_tail"/>
    <property type="match status" value="1"/>
</dbReference>
<comment type="caution">
    <text evidence="2">The sequence shown here is derived from an EMBL/GenBank/DDBJ whole genome shotgun (WGS) entry which is preliminary data.</text>
</comment>
<proteinExistence type="predicted"/>